<proteinExistence type="predicted"/>
<dbReference type="InterPro" id="IPR000210">
    <property type="entry name" value="BTB/POZ_dom"/>
</dbReference>
<evidence type="ECO:0000313" key="3">
    <source>
        <dbReference type="Proteomes" id="UP000708208"/>
    </source>
</evidence>
<accession>A0A8J2JM59</accession>
<dbReference type="Proteomes" id="UP000708208">
    <property type="component" value="Unassembled WGS sequence"/>
</dbReference>
<reference evidence="2" key="1">
    <citation type="submission" date="2021-06" db="EMBL/GenBank/DDBJ databases">
        <authorList>
            <person name="Hodson N. C."/>
            <person name="Mongue J. A."/>
            <person name="Jaron S. K."/>
        </authorList>
    </citation>
    <scope>NUCLEOTIDE SEQUENCE</scope>
</reference>
<dbReference type="Pfam" id="PF00651">
    <property type="entry name" value="BTB"/>
    <property type="match status" value="1"/>
</dbReference>
<dbReference type="PROSITE" id="PS50097">
    <property type="entry name" value="BTB"/>
    <property type="match status" value="1"/>
</dbReference>
<sequence>MDKKVDDRIIEEQGTICWEIANKRRQETIGSSQSDPDQNKLVTLRSAVKLNLELLEQQTQGLNTDIVLNCRDGFFEIHSCILMISSPVFFKFRHNFQCANTLDGETLSPPRFYDVDLTQFGLRDVATVLFLFYTGKTMINMPGMCSNFSTSEGQRKIVLGILENLGAIPAEVQAGLPLEYDKYLVGRQLINFHGRYLRFGVHASPADCHFDRCSAAKYYLISVEGSILSVPGSKIEKNNHNTTESNISKLVLESADFKSPENSGFSHDFAEKLISSEFPAYSTISQFEIRSTKDKFESNKLDCSLQRKHVASCSNIGNNVLICKNQNSSTWSTDEQTKTYRLQLIEQHIRGIRMSFSDNIIHPDGRHTEKQELRQRLRACSPMKSRCINASTEASSSSRLKSNNNNSLASLTNLVQPVQRNSAATTCAVSLRAVLPKITGPSKRPSRITALQAQASLRSIIELFPDKPLKKHKRRSVRRTAFMEN</sequence>
<evidence type="ECO:0000313" key="2">
    <source>
        <dbReference type="EMBL" id="CAG7721477.1"/>
    </source>
</evidence>
<organism evidence="2 3">
    <name type="scientific">Allacma fusca</name>
    <dbReference type="NCBI Taxonomy" id="39272"/>
    <lineage>
        <taxon>Eukaryota</taxon>
        <taxon>Metazoa</taxon>
        <taxon>Ecdysozoa</taxon>
        <taxon>Arthropoda</taxon>
        <taxon>Hexapoda</taxon>
        <taxon>Collembola</taxon>
        <taxon>Symphypleona</taxon>
        <taxon>Sminthuridae</taxon>
        <taxon>Allacma</taxon>
    </lineage>
</organism>
<keyword evidence="3" id="KW-1185">Reference proteome</keyword>
<evidence type="ECO:0000259" key="1">
    <source>
        <dbReference type="PROSITE" id="PS50097"/>
    </source>
</evidence>
<protein>
    <recommendedName>
        <fullName evidence="1">BTB domain-containing protein</fullName>
    </recommendedName>
</protein>
<gene>
    <name evidence="2" type="ORF">AFUS01_LOCUS10691</name>
</gene>
<dbReference type="AlphaFoldDB" id="A0A8J2JM59"/>
<name>A0A8J2JM59_9HEXA</name>
<feature type="domain" description="BTB" evidence="1">
    <location>
        <begin position="64"/>
        <end position="141"/>
    </location>
</feature>
<comment type="caution">
    <text evidence="2">The sequence shown here is derived from an EMBL/GenBank/DDBJ whole genome shotgun (WGS) entry which is preliminary data.</text>
</comment>
<dbReference type="EMBL" id="CAJVCH010079929">
    <property type="protein sequence ID" value="CAG7721477.1"/>
    <property type="molecule type" value="Genomic_DNA"/>
</dbReference>